<evidence type="ECO:0000313" key="4">
    <source>
        <dbReference type="Proteomes" id="UP000006039"/>
    </source>
</evidence>
<organism evidence="2">
    <name type="scientific">Gaeumannomyces tritici (strain R3-111a-1)</name>
    <name type="common">Wheat and barley take-all root rot fungus</name>
    <name type="synonym">Gaeumannomyces graminis var. tritici</name>
    <dbReference type="NCBI Taxonomy" id="644352"/>
    <lineage>
        <taxon>Eukaryota</taxon>
        <taxon>Fungi</taxon>
        <taxon>Dikarya</taxon>
        <taxon>Ascomycota</taxon>
        <taxon>Pezizomycotina</taxon>
        <taxon>Sordariomycetes</taxon>
        <taxon>Sordariomycetidae</taxon>
        <taxon>Magnaporthales</taxon>
        <taxon>Magnaporthaceae</taxon>
        <taxon>Gaeumannomyces</taxon>
    </lineage>
</organism>
<dbReference type="AlphaFoldDB" id="J3P1I9"/>
<evidence type="ECO:0000313" key="3">
    <source>
        <dbReference type="EnsemblFungi" id="EJT73531"/>
    </source>
</evidence>
<reference evidence="3" key="5">
    <citation type="submission" date="2018-04" db="UniProtKB">
        <authorList>
            <consortium name="EnsemblFungi"/>
        </authorList>
    </citation>
    <scope>IDENTIFICATION</scope>
    <source>
        <strain evidence="3">R3-111a-1</strain>
    </source>
</reference>
<dbReference type="VEuPathDB" id="FungiDB:GGTG_07387"/>
<evidence type="ECO:0000256" key="1">
    <source>
        <dbReference type="SAM" id="Phobius"/>
    </source>
</evidence>
<dbReference type="EnsemblFungi" id="EJT73531">
    <property type="protein sequence ID" value="EJT73531"/>
    <property type="gene ID" value="GGTG_07387"/>
</dbReference>
<feature type="transmembrane region" description="Helical" evidence="1">
    <location>
        <begin position="32"/>
        <end position="52"/>
    </location>
</feature>
<reference evidence="3" key="4">
    <citation type="journal article" date="2015" name="G3 (Bethesda)">
        <title>Genome sequences of three phytopathogenic species of the Magnaporthaceae family of fungi.</title>
        <authorList>
            <person name="Okagaki L.H."/>
            <person name="Nunes C.C."/>
            <person name="Sailsbery J."/>
            <person name="Clay B."/>
            <person name="Brown D."/>
            <person name="John T."/>
            <person name="Oh Y."/>
            <person name="Young N."/>
            <person name="Fitzgerald M."/>
            <person name="Haas B.J."/>
            <person name="Zeng Q."/>
            <person name="Young S."/>
            <person name="Adiconis X."/>
            <person name="Fan L."/>
            <person name="Levin J.Z."/>
            <person name="Mitchell T.K."/>
            <person name="Okubara P.A."/>
            <person name="Farman M.L."/>
            <person name="Kohn L.M."/>
            <person name="Birren B."/>
            <person name="Ma L.-J."/>
            <person name="Dean R.A."/>
        </authorList>
    </citation>
    <scope>NUCLEOTIDE SEQUENCE</scope>
    <source>
        <strain evidence="3">R3-111a-1</strain>
    </source>
</reference>
<accession>J3P1I9</accession>
<protein>
    <submittedName>
        <fullName evidence="2 3">Uncharacterized protein</fullName>
    </submittedName>
</protein>
<dbReference type="EMBL" id="GL385398">
    <property type="protein sequence ID" value="EJT73531.1"/>
    <property type="molecule type" value="Genomic_DNA"/>
</dbReference>
<dbReference type="HOGENOM" id="CLU_2922763_0_0_1"/>
<evidence type="ECO:0000313" key="2">
    <source>
        <dbReference type="EMBL" id="EJT73531.1"/>
    </source>
</evidence>
<dbReference type="GeneID" id="20347845"/>
<proteinExistence type="predicted"/>
<dbReference type="RefSeq" id="XP_009223475.1">
    <property type="nucleotide sequence ID" value="XM_009225211.1"/>
</dbReference>
<keyword evidence="1" id="KW-1133">Transmembrane helix</keyword>
<reference evidence="2" key="2">
    <citation type="submission" date="2010-07" db="EMBL/GenBank/DDBJ databases">
        <authorList>
            <consortium name="The Broad Institute Genome Sequencing Platform"/>
            <consortium name="Broad Institute Genome Sequencing Center for Infectious Disease"/>
            <person name="Ma L.-J."/>
            <person name="Dead R."/>
            <person name="Young S."/>
            <person name="Zeng Q."/>
            <person name="Koehrsen M."/>
            <person name="Alvarado L."/>
            <person name="Berlin A."/>
            <person name="Chapman S.B."/>
            <person name="Chen Z."/>
            <person name="Freedman E."/>
            <person name="Gellesch M."/>
            <person name="Goldberg J."/>
            <person name="Griggs A."/>
            <person name="Gujja S."/>
            <person name="Heilman E.R."/>
            <person name="Heiman D."/>
            <person name="Hepburn T."/>
            <person name="Howarth C."/>
            <person name="Jen D."/>
            <person name="Larson L."/>
            <person name="Mehta T."/>
            <person name="Neiman D."/>
            <person name="Pearson M."/>
            <person name="Roberts A."/>
            <person name="Saif S."/>
            <person name="Shea T."/>
            <person name="Shenoy N."/>
            <person name="Sisk P."/>
            <person name="Stolte C."/>
            <person name="Sykes S."/>
            <person name="Walk T."/>
            <person name="White J."/>
            <person name="Yandava C."/>
            <person name="Haas B."/>
            <person name="Nusbaum C."/>
            <person name="Birren B."/>
        </authorList>
    </citation>
    <scope>NUCLEOTIDE SEQUENCE</scope>
    <source>
        <strain evidence="2">R3-111a-1</strain>
    </source>
</reference>
<keyword evidence="1" id="KW-0812">Transmembrane</keyword>
<reference evidence="4" key="1">
    <citation type="submission" date="2010-07" db="EMBL/GenBank/DDBJ databases">
        <title>The genome sequence of Gaeumannomyces graminis var. tritici strain R3-111a-1.</title>
        <authorList>
            <consortium name="The Broad Institute Genome Sequencing Platform"/>
            <person name="Ma L.-J."/>
            <person name="Dead R."/>
            <person name="Young S."/>
            <person name="Zeng Q."/>
            <person name="Koehrsen M."/>
            <person name="Alvarado L."/>
            <person name="Berlin A."/>
            <person name="Chapman S.B."/>
            <person name="Chen Z."/>
            <person name="Freedman E."/>
            <person name="Gellesch M."/>
            <person name="Goldberg J."/>
            <person name="Griggs A."/>
            <person name="Gujja S."/>
            <person name="Heilman E.R."/>
            <person name="Heiman D."/>
            <person name="Hepburn T."/>
            <person name="Howarth C."/>
            <person name="Jen D."/>
            <person name="Larson L."/>
            <person name="Mehta T."/>
            <person name="Neiman D."/>
            <person name="Pearson M."/>
            <person name="Roberts A."/>
            <person name="Saif S."/>
            <person name="Shea T."/>
            <person name="Shenoy N."/>
            <person name="Sisk P."/>
            <person name="Stolte C."/>
            <person name="Sykes S."/>
            <person name="Walk T."/>
            <person name="White J."/>
            <person name="Yandava C."/>
            <person name="Haas B."/>
            <person name="Nusbaum C."/>
            <person name="Birren B."/>
        </authorList>
    </citation>
    <scope>NUCLEOTIDE SEQUENCE [LARGE SCALE GENOMIC DNA]</scope>
    <source>
        <strain evidence="4">R3-111a-1</strain>
    </source>
</reference>
<reference evidence="2" key="3">
    <citation type="submission" date="2010-09" db="EMBL/GenBank/DDBJ databases">
        <title>Annotation of Gaeumannomyces graminis var. tritici R3-111a-1.</title>
        <authorList>
            <consortium name="The Broad Institute Genome Sequencing Platform"/>
            <person name="Ma L.-J."/>
            <person name="Dead R."/>
            <person name="Young S.K."/>
            <person name="Zeng Q."/>
            <person name="Gargeya S."/>
            <person name="Fitzgerald M."/>
            <person name="Haas B."/>
            <person name="Abouelleil A."/>
            <person name="Alvarado L."/>
            <person name="Arachchi H.M."/>
            <person name="Berlin A."/>
            <person name="Brown A."/>
            <person name="Chapman S.B."/>
            <person name="Chen Z."/>
            <person name="Dunbar C."/>
            <person name="Freedman E."/>
            <person name="Gearin G."/>
            <person name="Gellesch M."/>
            <person name="Goldberg J."/>
            <person name="Griggs A."/>
            <person name="Gujja S."/>
            <person name="Heiman D."/>
            <person name="Howarth C."/>
            <person name="Larson L."/>
            <person name="Lui A."/>
            <person name="MacDonald P.J.P."/>
            <person name="Mehta T."/>
            <person name="Montmayeur A."/>
            <person name="Murphy C."/>
            <person name="Neiman D."/>
            <person name="Pearson M."/>
            <person name="Priest M."/>
            <person name="Roberts A."/>
            <person name="Saif S."/>
            <person name="Shea T."/>
            <person name="Shenoy N."/>
            <person name="Sisk P."/>
            <person name="Stolte C."/>
            <person name="Sykes S."/>
            <person name="Yandava C."/>
            <person name="Wortman J."/>
            <person name="Nusbaum C."/>
            <person name="Birren B."/>
        </authorList>
    </citation>
    <scope>NUCLEOTIDE SEQUENCE</scope>
    <source>
        <strain evidence="2">R3-111a-1</strain>
    </source>
</reference>
<keyword evidence="1" id="KW-0472">Membrane</keyword>
<sequence length="61" mass="7355">MLYCLAFLIAFKRIQIKSFLIFYWLISIRFNIVLMFLLIMVVLTALLPFFLLKYKYGLNGR</sequence>
<dbReference type="Proteomes" id="UP000006039">
    <property type="component" value="Unassembled WGS sequence"/>
</dbReference>
<name>J3P1I9_GAET3</name>
<gene>
    <name evidence="3" type="primary">20347845</name>
    <name evidence="2" type="ORF">GGTG_07387</name>
</gene>
<keyword evidence="4" id="KW-1185">Reference proteome</keyword>